<feature type="active site" description="Schiff-base intermediate with acetaldehyde" evidence="8">
    <location>
        <position position="166"/>
    </location>
</feature>
<dbReference type="FunFam" id="3.20.20.70:FF:000044">
    <property type="entry name" value="Deoxyribose-phosphate aldolase"/>
    <property type="match status" value="1"/>
</dbReference>
<dbReference type="EC" id="4.1.2.4" evidence="2"/>
<dbReference type="InterPro" id="IPR002915">
    <property type="entry name" value="DeoC/FbaB/LacD_aldolase"/>
</dbReference>
<protein>
    <recommendedName>
        <fullName evidence="2">deoxyribose-phosphate aldolase</fullName>
        <ecNumber evidence="2">4.1.2.4</ecNumber>
    </recommendedName>
    <alternativeName>
        <fullName evidence="6">2-deoxy-D-ribose 5-phosphate aldolase</fullName>
    </alternativeName>
</protein>
<dbReference type="OrthoDB" id="70823at2759"/>
<dbReference type="HAMAP" id="MF_00114">
    <property type="entry name" value="DeoC_type1"/>
    <property type="match status" value="1"/>
</dbReference>
<accession>A0A8H7EKH2</accession>
<dbReference type="GO" id="GO:0016052">
    <property type="term" value="P:carbohydrate catabolic process"/>
    <property type="evidence" value="ECO:0007669"/>
    <property type="project" value="TreeGrafter"/>
</dbReference>
<dbReference type="CDD" id="cd00959">
    <property type="entry name" value="DeoC"/>
    <property type="match status" value="1"/>
</dbReference>
<dbReference type="SUPFAM" id="SSF51569">
    <property type="entry name" value="Aldolase"/>
    <property type="match status" value="1"/>
</dbReference>
<dbReference type="UniPathway" id="UPA00002">
    <property type="reaction ID" value="UER00468"/>
</dbReference>
<dbReference type="EMBL" id="JABAYA010000258">
    <property type="protein sequence ID" value="KAF7721510.1"/>
    <property type="molecule type" value="Genomic_DNA"/>
</dbReference>
<dbReference type="GO" id="GO:0004139">
    <property type="term" value="F:deoxyribose-phosphate aldolase activity"/>
    <property type="evidence" value="ECO:0007669"/>
    <property type="project" value="UniProtKB-EC"/>
</dbReference>
<reference evidence="9" key="1">
    <citation type="submission" date="2020-01" db="EMBL/GenBank/DDBJ databases">
        <title>Genome Sequencing of Three Apophysomyces-Like Fungal Strains Confirms a Novel Fungal Genus in the Mucoromycota with divergent Burkholderia-like Endosymbiotic Bacteria.</title>
        <authorList>
            <person name="Stajich J.E."/>
            <person name="Macias A.M."/>
            <person name="Carter-House D."/>
            <person name="Lovett B."/>
            <person name="Kasson L.R."/>
            <person name="Berry K."/>
            <person name="Grigoriev I."/>
            <person name="Chang Y."/>
            <person name="Spatafora J."/>
            <person name="Kasson M.T."/>
        </authorList>
    </citation>
    <scope>NUCLEOTIDE SEQUENCE</scope>
    <source>
        <strain evidence="9">NRRL A-21654</strain>
    </source>
</reference>
<dbReference type="PANTHER" id="PTHR10889:SF1">
    <property type="entry name" value="DEOXYRIBOSE-PHOSPHATE ALDOLASE"/>
    <property type="match status" value="1"/>
</dbReference>
<keyword evidence="10" id="KW-1185">Reference proteome</keyword>
<dbReference type="InterPro" id="IPR028581">
    <property type="entry name" value="DeoC_typeI"/>
</dbReference>
<dbReference type="NCBIfam" id="TIGR00126">
    <property type="entry name" value="deoC"/>
    <property type="match status" value="1"/>
</dbReference>
<dbReference type="PANTHER" id="PTHR10889">
    <property type="entry name" value="DEOXYRIBOSE-PHOSPHATE ALDOLASE"/>
    <property type="match status" value="1"/>
</dbReference>
<dbReference type="GO" id="GO:0005737">
    <property type="term" value="C:cytoplasm"/>
    <property type="evidence" value="ECO:0007669"/>
    <property type="project" value="InterPro"/>
</dbReference>
<evidence type="ECO:0000256" key="4">
    <source>
        <dbReference type="ARBA" id="ARBA00023239"/>
    </source>
</evidence>
<evidence type="ECO:0000256" key="6">
    <source>
        <dbReference type="ARBA" id="ARBA00032755"/>
    </source>
</evidence>
<dbReference type="Gene3D" id="3.20.20.70">
    <property type="entry name" value="Aldolase class I"/>
    <property type="match status" value="1"/>
</dbReference>
<dbReference type="Proteomes" id="UP000605846">
    <property type="component" value="Unassembled WGS sequence"/>
</dbReference>
<evidence type="ECO:0000313" key="9">
    <source>
        <dbReference type="EMBL" id="KAF7721510.1"/>
    </source>
</evidence>
<proteinExistence type="inferred from homology"/>
<dbReference type="Pfam" id="PF01791">
    <property type="entry name" value="DeoC"/>
    <property type="match status" value="1"/>
</dbReference>
<dbReference type="InterPro" id="IPR011343">
    <property type="entry name" value="DeoC"/>
</dbReference>
<name>A0A8H7EKH2_9FUNG</name>
<dbReference type="GO" id="GO:0009264">
    <property type="term" value="P:deoxyribonucleotide catabolic process"/>
    <property type="evidence" value="ECO:0007669"/>
    <property type="project" value="InterPro"/>
</dbReference>
<comment type="catalytic activity">
    <reaction evidence="7">
        <text>2-deoxy-D-ribose 5-phosphate = D-glyceraldehyde 3-phosphate + acetaldehyde</text>
        <dbReference type="Rhea" id="RHEA:12821"/>
        <dbReference type="ChEBI" id="CHEBI:15343"/>
        <dbReference type="ChEBI" id="CHEBI:59776"/>
        <dbReference type="ChEBI" id="CHEBI:62877"/>
        <dbReference type="EC" id="4.1.2.4"/>
    </reaction>
</comment>
<dbReference type="AlphaFoldDB" id="A0A8H7EKH2"/>
<evidence type="ECO:0000256" key="7">
    <source>
        <dbReference type="ARBA" id="ARBA00048791"/>
    </source>
</evidence>
<feature type="active site" description="Proton donor/acceptor" evidence="8">
    <location>
        <position position="195"/>
    </location>
</feature>
<organism evidence="9 10">
    <name type="scientific">Apophysomyces ossiformis</name>
    <dbReference type="NCBI Taxonomy" id="679940"/>
    <lineage>
        <taxon>Eukaryota</taxon>
        <taxon>Fungi</taxon>
        <taxon>Fungi incertae sedis</taxon>
        <taxon>Mucoromycota</taxon>
        <taxon>Mucoromycotina</taxon>
        <taxon>Mucoromycetes</taxon>
        <taxon>Mucorales</taxon>
        <taxon>Mucorineae</taxon>
        <taxon>Mucoraceae</taxon>
        <taxon>Apophysomyces</taxon>
    </lineage>
</organism>
<evidence type="ECO:0000256" key="3">
    <source>
        <dbReference type="ARBA" id="ARBA00022490"/>
    </source>
</evidence>
<keyword evidence="4" id="KW-0456">Lyase</keyword>
<evidence type="ECO:0000256" key="5">
    <source>
        <dbReference type="ARBA" id="ARBA00023270"/>
    </source>
</evidence>
<evidence type="ECO:0000256" key="2">
    <source>
        <dbReference type="ARBA" id="ARBA00012515"/>
    </source>
</evidence>
<evidence type="ECO:0000256" key="8">
    <source>
        <dbReference type="PIRSR" id="PIRSR001357-50"/>
    </source>
</evidence>
<dbReference type="SMART" id="SM01133">
    <property type="entry name" value="DeoC"/>
    <property type="match status" value="1"/>
</dbReference>
<evidence type="ECO:0000256" key="1">
    <source>
        <dbReference type="ARBA" id="ARBA00010936"/>
    </source>
</evidence>
<dbReference type="InterPro" id="IPR013785">
    <property type="entry name" value="Aldolase_TIM"/>
</dbReference>
<evidence type="ECO:0000313" key="10">
    <source>
        <dbReference type="Proteomes" id="UP000605846"/>
    </source>
</evidence>
<sequence length="235" mass="25579">MANITVDTLTYKQLAKVFDHAVLKPDQTTKDVEDVCKLAKEYDFKSVCAKPCDVKQVHELLKGSDVLVAAVISFPHGNSPSSVKLAEALQAVEDGASELDVVINIGHLKSGKYDECEQELRTIIEACKKKNPNVIFKVIFENAYLTKAEIVAACKISVAAGAEFVKTSTGFASSGATYEDVELMRASVPDHIEVKASGGIKTLDQVVTFLQKGVTRCGSSSSHQILEEFKKRRNL</sequence>
<gene>
    <name evidence="9" type="ORF">EC973_004536</name>
</gene>
<dbReference type="PIRSF" id="PIRSF001357">
    <property type="entry name" value="DeoC"/>
    <property type="match status" value="1"/>
</dbReference>
<comment type="caution">
    <text evidence="9">The sequence shown here is derived from an EMBL/GenBank/DDBJ whole genome shotgun (WGS) entry which is preliminary data.</text>
</comment>
<keyword evidence="3" id="KW-0963">Cytoplasm</keyword>
<keyword evidence="5 8" id="KW-0704">Schiff base</keyword>
<dbReference type="GO" id="GO:0046386">
    <property type="term" value="P:deoxyribose phosphate catabolic process"/>
    <property type="evidence" value="ECO:0007669"/>
    <property type="project" value="UniProtKB-UniPathway"/>
</dbReference>
<comment type="similarity">
    <text evidence="1">Belongs to the DeoC/FbaB aldolase family. DeoC type 1 subfamily.</text>
</comment>